<dbReference type="GO" id="GO:0004640">
    <property type="term" value="F:phosphoribosylanthranilate isomerase activity"/>
    <property type="evidence" value="ECO:0007669"/>
    <property type="project" value="UniProtKB-EC"/>
</dbReference>
<dbReference type="InterPro" id="IPR050472">
    <property type="entry name" value="Anth_synth/Amidotransfase"/>
</dbReference>
<dbReference type="EC" id="5.3.1.24" evidence="10"/>
<evidence type="ECO:0000256" key="6">
    <source>
        <dbReference type="ARBA" id="ARBA00004873"/>
    </source>
</evidence>
<evidence type="ECO:0000256" key="12">
    <source>
        <dbReference type="ARBA" id="ARBA00020654"/>
    </source>
</evidence>
<evidence type="ECO:0000256" key="18">
    <source>
        <dbReference type="ARBA" id="ARBA00023235"/>
    </source>
</evidence>
<evidence type="ECO:0000256" key="1">
    <source>
        <dbReference type="ARBA" id="ARBA00001164"/>
    </source>
</evidence>
<comment type="pathway">
    <text evidence="5">Amino-acid biosynthesis; L-tryptophan biosynthesis; L-tryptophan from chorismate: step 4/5.</text>
</comment>
<dbReference type="PRINTS" id="PR00096">
    <property type="entry name" value="GATASE"/>
</dbReference>
<evidence type="ECO:0000256" key="3">
    <source>
        <dbReference type="ARBA" id="ARBA00003272"/>
    </source>
</evidence>
<keyword evidence="13" id="KW-0028">Amino-acid biosynthesis</keyword>
<evidence type="ECO:0000256" key="13">
    <source>
        <dbReference type="ARBA" id="ARBA00022605"/>
    </source>
</evidence>
<evidence type="ECO:0000256" key="7">
    <source>
        <dbReference type="ARBA" id="ARBA00011743"/>
    </source>
</evidence>
<comment type="catalytic activity">
    <reaction evidence="21">
        <text>chorismate + L-glutamine = anthranilate + pyruvate + L-glutamate + H(+)</text>
        <dbReference type="Rhea" id="RHEA:21732"/>
        <dbReference type="ChEBI" id="CHEBI:15361"/>
        <dbReference type="ChEBI" id="CHEBI:15378"/>
        <dbReference type="ChEBI" id="CHEBI:16567"/>
        <dbReference type="ChEBI" id="CHEBI:29748"/>
        <dbReference type="ChEBI" id="CHEBI:29985"/>
        <dbReference type="ChEBI" id="CHEBI:58359"/>
        <dbReference type="EC" id="4.1.3.27"/>
    </reaction>
</comment>
<evidence type="ECO:0000256" key="17">
    <source>
        <dbReference type="ARBA" id="ARBA00023141"/>
    </source>
</evidence>
<dbReference type="HAMAP" id="MF_00135">
    <property type="entry name" value="PRAI"/>
    <property type="match status" value="1"/>
</dbReference>
<feature type="domain" description="Indole-3-glycerol phosphate synthase" evidence="25">
    <location>
        <begin position="299"/>
        <end position="582"/>
    </location>
</feature>
<comment type="pathway">
    <text evidence="6">Amino-acid biosynthesis; L-tryptophan biosynthesis; L-tryptophan from chorismate: step 1/5.</text>
</comment>
<feature type="compositionally biased region" description="Low complexity" evidence="23">
    <location>
        <begin position="21"/>
        <end position="33"/>
    </location>
</feature>
<dbReference type="OrthoDB" id="524799at2759"/>
<dbReference type="Proteomes" id="UP000311382">
    <property type="component" value="Unassembled WGS sequence"/>
</dbReference>
<feature type="compositionally biased region" description="Low complexity" evidence="23">
    <location>
        <begin position="612"/>
        <end position="631"/>
    </location>
</feature>
<protein>
    <recommendedName>
        <fullName evidence="12">Anthranilate synthase component 2</fullName>
        <ecNumber evidence="9">4.1.1.48</ecNumber>
        <ecNumber evidence="8">4.1.3.27</ecNumber>
        <ecNumber evidence="10">5.3.1.24</ecNumber>
    </recommendedName>
    <alternativeName>
        <fullName evidence="22">Anthranilate synthase, glutamine amidotransferase component</fullName>
    </alternativeName>
    <alternativeName>
        <fullName evidence="11">Multifunctional tryptophan biosynthesis protein</fullName>
    </alternativeName>
</protein>
<comment type="function">
    <text evidence="3">Trifunctional enzyme bearing the Gln amidotransferase (GATase) domain of anthranilate synthase, indole-glycerolphosphate synthase, and phosphoribosylanthranilate isomerase activities.</text>
</comment>
<dbReference type="InterPro" id="IPR001468">
    <property type="entry name" value="Indole-3-GlycerolPSynthase_CS"/>
</dbReference>
<feature type="region of interest" description="Disordered" evidence="23">
    <location>
        <begin position="1"/>
        <end position="37"/>
    </location>
</feature>
<keyword evidence="15" id="KW-0822">Tryptophan biosynthesis</keyword>
<reference evidence="27 28" key="1">
    <citation type="submission" date="2019-03" db="EMBL/GenBank/DDBJ databases">
        <title>Rhodosporidium diobovatum UCD-FST 08-225 genome sequencing, assembly, and annotation.</title>
        <authorList>
            <person name="Fakankun I.U."/>
            <person name="Fristensky B."/>
            <person name="Levin D.B."/>
        </authorList>
    </citation>
    <scope>NUCLEOTIDE SEQUENCE [LARGE SCALE GENOMIC DNA]</scope>
    <source>
        <strain evidence="27 28">UCD-FST 08-225</strain>
    </source>
</reference>
<dbReference type="Pfam" id="PF00218">
    <property type="entry name" value="IGPS"/>
    <property type="match status" value="1"/>
</dbReference>
<evidence type="ECO:0000256" key="21">
    <source>
        <dbReference type="ARBA" id="ARBA00047683"/>
    </source>
</evidence>
<dbReference type="FunFam" id="3.40.50.880:FF:000003">
    <property type="entry name" value="Anthranilate synthase component II"/>
    <property type="match status" value="1"/>
</dbReference>
<dbReference type="CDD" id="cd00405">
    <property type="entry name" value="PRAI"/>
    <property type="match status" value="1"/>
</dbReference>
<dbReference type="Pfam" id="PF00697">
    <property type="entry name" value="PRAI"/>
    <property type="match status" value="1"/>
</dbReference>
<evidence type="ECO:0000256" key="16">
    <source>
        <dbReference type="ARBA" id="ARBA00022962"/>
    </source>
</evidence>
<dbReference type="InterPro" id="IPR017926">
    <property type="entry name" value="GATASE"/>
</dbReference>
<dbReference type="EC" id="4.1.3.27" evidence="8"/>
<gene>
    <name evidence="27" type="ORF">DMC30DRAFT_220666</name>
</gene>
<dbReference type="PROSITE" id="PS51273">
    <property type="entry name" value="GATASE_TYPE_1"/>
    <property type="match status" value="1"/>
</dbReference>
<dbReference type="InterPro" id="IPR006221">
    <property type="entry name" value="TrpG/PapA_dom"/>
</dbReference>
<dbReference type="InterPro" id="IPR013798">
    <property type="entry name" value="Indole-3-glycerol_P_synth_dom"/>
</dbReference>
<comment type="subunit">
    <text evidence="7">Tetramer of two components I and two components II.</text>
</comment>
<name>A0A5C5FXK6_9BASI</name>
<keyword evidence="14" id="KW-0210">Decarboxylase</keyword>
<dbReference type="SUPFAM" id="SSF51366">
    <property type="entry name" value="Ribulose-phoshate binding barrel"/>
    <property type="match status" value="2"/>
</dbReference>
<evidence type="ECO:0000256" key="2">
    <source>
        <dbReference type="ARBA" id="ARBA00001633"/>
    </source>
</evidence>
<dbReference type="NCBIfam" id="TIGR00566">
    <property type="entry name" value="trpG_papA"/>
    <property type="match status" value="1"/>
</dbReference>
<dbReference type="Gene3D" id="3.40.50.880">
    <property type="match status" value="1"/>
</dbReference>
<keyword evidence="16" id="KW-0315">Glutamine amidotransferase</keyword>
<feature type="domain" description="Glutamine amidotransferase" evidence="24">
    <location>
        <begin position="78"/>
        <end position="259"/>
    </location>
</feature>
<evidence type="ECO:0000256" key="19">
    <source>
        <dbReference type="ARBA" id="ARBA00023239"/>
    </source>
</evidence>
<organism evidence="27 28">
    <name type="scientific">Rhodotorula diobovata</name>
    <dbReference type="NCBI Taxonomy" id="5288"/>
    <lineage>
        <taxon>Eukaryota</taxon>
        <taxon>Fungi</taxon>
        <taxon>Dikarya</taxon>
        <taxon>Basidiomycota</taxon>
        <taxon>Pucciniomycotina</taxon>
        <taxon>Microbotryomycetes</taxon>
        <taxon>Sporidiobolales</taxon>
        <taxon>Sporidiobolaceae</taxon>
        <taxon>Rhodotorula</taxon>
    </lineage>
</organism>
<evidence type="ECO:0000259" key="24">
    <source>
        <dbReference type="Pfam" id="PF00117"/>
    </source>
</evidence>
<dbReference type="CDD" id="cd00331">
    <property type="entry name" value="IGPS"/>
    <property type="match status" value="1"/>
</dbReference>
<evidence type="ECO:0000256" key="9">
    <source>
        <dbReference type="ARBA" id="ARBA00012362"/>
    </source>
</evidence>
<evidence type="ECO:0000256" key="8">
    <source>
        <dbReference type="ARBA" id="ARBA00012266"/>
    </source>
</evidence>
<evidence type="ECO:0000256" key="14">
    <source>
        <dbReference type="ARBA" id="ARBA00022793"/>
    </source>
</evidence>
<evidence type="ECO:0000256" key="23">
    <source>
        <dbReference type="SAM" id="MobiDB-lite"/>
    </source>
</evidence>
<dbReference type="PANTHER" id="PTHR43418:SF4">
    <property type="entry name" value="MULTIFUNCTIONAL TRYPTOPHAN BIOSYNTHESIS PROTEIN"/>
    <property type="match status" value="1"/>
</dbReference>
<keyword evidence="17" id="KW-0057">Aromatic amino acid biosynthesis</keyword>
<feature type="domain" description="N-(5'phosphoribosyl) anthranilate isomerase (PRAI)" evidence="26">
    <location>
        <begin position="704"/>
        <end position="889"/>
    </location>
</feature>
<dbReference type="PROSITE" id="PS00614">
    <property type="entry name" value="IGPS"/>
    <property type="match status" value="1"/>
</dbReference>
<dbReference type="Gene3D" id="3.20.20.70">
    <property type="entry name" value="Aldolase class I"/>
    <property type="match status" value="2"/>
</dbReference>
<evidence type="ECO:0000256" key="5">
    <source>
        <dbReference type="ARBA" id="ARBA00004696"/>
    </source>
</evidence>
<dbReference type="SUPFAM" id="SSF52317">
    <property type="entry name" value="Class I glutamine amidotransferase-like"/>
    <property type="match status" value="1"/>
</dbReference>
<keyword evidence="18" id="KW-0413">Isomerase</keyword>
<dbReference type="AlphaFoldDB" id="A0A5C5FXK6"/>
<evidence type="ECO:0000259" key="25">
    <source>
        <dbReference type="Pfam" id="PF00218"/>
    </source>
</evidence>
<feature type="region of interest" description="Disordered" evidence="23">
    <location>
        <begin position="612"/>
        <end position="633"/>
    </location>
</feature>
<keyword evidence="20" id="KW-0511">Multifunctional enzyme</keyword>
<dbReference type="InterPro" id="IPR013785">
    <property type="entry name" value="Aldolase_TIM"/>
</dbReference>
<dbReference type="PRINTS" id="PR00097">
    <property type="entry name" value="ANTSNTHASEII"/>
</dbReference>
<evidence type="ECO:0000256" key="15">
    <source>
        <dbReference type="ARBA" id="ARBA00022822"/>
    </source>
</evidence>
<dbReference type="Pfam" id="PF00117">
    <property type="entry name" value="GATase"/>
    <property type="match status" value="1"/>
</dbReference>
<proteinExistence type="inferred from homology"/>
<evidence type="ECO:0000256" key="11">
    <source>
        <dbReference type="ARBA" id="ARBA00018819"/>
    </source>
</evidence>
<dbReference type="PANTHER" id="PTHR43418">
    <property type="entry name" value="MULTIFUNCTIONAL TRYPTOPHAN BIOSYNTHESIS PROTEIN-RELATED"/>
    <property type="match status" value="1"/>
</dbReference>
<comment type="pathway">
    <text evidence="4">Amino-acid biosynthesis; L-tryptophan biosynthesis; L-tryptophan from chorismate: step 3/5.</text>
</comment>
<dbReference type="GO" id="GO:0004425">
    <property type="term" value="F:indole-3-glycerol-phosphate synthase activity"/>
    <property type="evidence" value="ECO:0007669"/>
    <property type="project" value="UniProtKB-EC"/>
</dbReference>
<comment type="catalytic activity">
    <reaction evidence="1">
        <text>N-(5-phospho-beta-D-ribosyl)anthranilate = 1-(2-carboxyphenylamino)-1-deoxy-D-ribulose 5-phosphate</text>
        <dbReference type="Rhea" id="RHEA:21540"/>
        <dbReference type="ChEBI" id="CHEBI:18277"/>
        <dbReference type="ChEBI" id="CHEBI:58613"/>
        <dbReference type="EC" id="5.3.1.24"/>
    </reaction>
</comment>
<dbReference type="InterPro" id="IPR029062">
    <property type="entry name" value="Class_I_gatase-like"/>
</dbReference>
<dbReference type="InterPro" id="IPR001240">
    <property type="entry name" value="PRAI_dom"/>
</dbReference>
<dbReference type="EMBL" id="SOZI01000051">
    <property type="protein sequence ID" value="TNY21066.1"/>
    <property type="molecule type" value="Genomic_DNA"/>
</dbReference>
<dbReference type="CDD" id="cd01743">
    <property type="entry name" value="GATase1_Anthranilate_Synthase"/>
    <property type="match status" value="1"/>
</dbReference>
<dbReference type="EC" id="4.1.1.48" evidence="9"/>
<evidence type="ECO:0000256" key="20">
    <source>
        <dbReference type="ARBA" id="ARBA00023268"/>
    </source>
</evidence>
<keyword evidence="28" id="KW-1185">Reference proteome</keyword>
<sequence>MTASLQHAGSVPIGMTDGGPSSSTSSAAAAHSAQGNLPRIDPNNHVVMIDNCARPFLPLSLRPGASRALALTLLILPVDDSFTWNLYQYLCLMGANMTVIRSEALTVEELQAQHPDMTHLIISPGPGHPLKDSGISVPAIEAYEGKIPILGVCMGLQCITVKYGGVVDQAGEYVHGKTSSILHDGKGLFKGLAQGIAGTRYHSLAARINSLPAELEVTSRTEGGIIMGLRHKEFAIESVQYHPESILSEEGKLMFANFLSWKGGKWADLDGALEPVSSFSAVKPVAAGDAGAVPTILQKIEQQRILDVAKSKATPGYKPDDLESLIALHVPPPLISFHQRLQPSATSTSAAAAAAATEPHMALLAEVKRASPSKGDIVDASSPSAPAIALSYALAGASVISVLTEPKWFKGSLDDMRAVRAVVDALPNRPAILRKDFILDPYQIDEARVYGADTVLLIVAMLSDAQLASLYAHAVRRGMEPLVEVNNADELERALAVGARVIGVNNRNLHDFNVDMQTTTRIADVIRDKYPPERADDIILIALSGITGRGDVERYRAQGVRAVLVGESLMRAQDKGAFVRELLGVAAPAASRLVNGPAAAVQSAAEAVVSAVTGGPSSSTSSGPSSAERAPSSPPLVKICGLKTPEAALAAADAGADLLGLILVPGSKRNVPLDVARSIISAVRARTPSPSSSPSTPPQLDTSTWFSLQSSRLAAHPRKPLFVGVFQNAPLSTVLHAVDSLGLDLVQLHGSEPTHWARLIPVPVIRAFHVAPGQGAGAGGEDESPEQQRELVEAARPGLHALPLLDTAVSRLPGALSGGAGRTFDWSVAQRLVASLGADQPALPVVLAGGLDASNVQEGVRTVRPFAVDVSGGVETRGEKDLAKVREFVRLAKEA</sequence>
<evidence type="ECO:0000256" key="4">
    <source>
        <dbReference type="ARBA" id="ARBA00004664"/>
    </source>
</evidence>
<dbReference type="InterPro" id="IPR011060">
    <property type="entry name" value="RibuloseP-bd_barrel"/>
</dbReference>
<dbReference type="GO" id="GO:0000162">
    <property type="term" value="P:L-tryptophan biosynthetic process"/>
    <property type="evidence" value="ECO:0007669"/>
    <property type="project" value="UniProtKB-UniPathway"/>
</dbReference>
<evidence type="ECO:0000313" key="27">
    <source>
        <dbReference type="EMBL" id="TNY21066.1"/>
    </source>
</evidence>
<dbReference type="GO" id="GO:0004049">
    <property type="term" value="F:anthranilate synthase activity"/>
    <property type="evidence" value="ECO:0007669"/>
    <property type="project" value="UniProtKB-EC"/>
</dbReference>
<comment type="caution">
    <text evidence="27">The sequence shown here is derived from an EMBL/GenBank/DDBJ whole genome shotgun (WGS) entry which is preliminary data.</text>
</comment>
<comment type="catalytic activity">
    <reaction evidence="2">
        <text>1-(2-carboxyphenylamino)-1-deoxy-D-ribulose 5-phosphate + H(+) = (1S,2R)-1-C-(indol-3-yl)glycerol 3-phosphate + CO2 + H2O</text>
        <dbReference type="Rhea" id="RHEA:23476"/>
        <dbReference type="ChEBI" id="CHEBI:15377"/>
        <dbReference type="ChEBI" id="CHEBI:15378"/>
        <dbReference type="ChEBI" id="CHEBI:16526"/>
        <dbReference type="ChEBI" id="CHEBI:58613"/>
        <dbReference type="ChEBI" id="CHEBI:58866"/>
        <dbReference type="EC" id="4.1.1.48"/>
    </reaction>
</comment>
<evidence type="ECO:0000256" key="10">
    <source>
        <dbReference type="ARBA" id="ARBA00012572"/>
    </source>
</evidence>
<evidence type="ECO:0000259" key="26">
    <source>
        <dbReference type="Pfam" id="PF00697"/>
    </source>
</evidence>
<dbReference type="STRING" id="5288.A0A5C5FXK6"/>
<evidence type="ECO:0000256" key="22">
    <source>
        <dbReference type="ARBA" id="ARBA00082672"/>
    </source>
</evidence>
<evidence type="ECO:0000313" key="28">
    <source>
        <dbReference type="Proteomes" id="UP000311382"/>
    </source>
</evidence>
<accession>A0A5C5FXK6</accession>
<keyword evidence="19" id="KW-0456">Lyase</keyword>
<dbReference type="FunFam" id="3.20.20.70:FF:000024">
    <property type="entry name" value="Indole-3-glycerol phosphate synthase"/>
    <property type="match status" value="1"/>
</dbReference>
<dbReference type="GO" id="GO:0005829">
    <property type="term" value="C:cytosol"/>
    <property type="evidence" value="ECO:0007669"/>
    <property type="project" value="TreeGrafter"/>
</dbReference>
<dbReference type="UniPathway" id="UPA00035">
    <property type="reaction ID" value="UER00040"/>
</dbReference>
<dbReference type="HAMAP" id="MF_00134_B">
    <property type="entry name" value="IGPS_B"/>
    <property type="match status" value="1"/>
</dbReference>